<protein>
    <recommendedName>
        <fullName evidence="4">DNA methylase adenine-specific domain-containing protein</fullName>
    </recommendedName>
</protein>
<gene>
    <name evidence="5" type="ORF">CCR94_13650</name>
</gene>
<dbReference type="PANTHER" id="PTHR33841:SF4">
    <property type="entry name" value="RESTRICTION MODIFICATION SYSTEM DNA SPECIFICITY DOMAIN"/>
    <property type="match status" value="1"/>
</dbReference>
<dbReference type="Gene3D" id="3.40.50.150">
    <property type="entry name" value="Vaccinia Virus protein VP39"/>
    <property type="match status" value="1"/>
</dbReference>
<dbReference type="AlphaFoldDB" id="A0A2S6N5V3"/>
<feature type="domain" description="DNA methylase adenine-specific" evidence="4">
    <location>
        <begin position="181"/>
        <end position="407"/>
    </location>
</feature>
<proteinExistence type="inferred from homology"/>
<dbReference type="InterPro" id="IPR003356">
    <property type="entry name" value="DNA_methylase_A-5"/>
</dbReference>
<evidence type="ECO:0000313" key="5">
    <source>
        <dbReference type="EMBL" id="PPQ30005.1"/>
    </source>
</evidence>
<dbReference type="SUPFAM" id="SSF53335">
    <property type="entry name" value="S-adenosyl-L-methionine-dependent methyltransferases"/>
    <property type="match status" value="1"/>
</dbReference>
<keyword evidence="2" id="KW-0489">Methyltransferase</keyword>
<dbReference type="EMBL" id="NHSJ01000085">
    <property type="protein sequence ID" value="PPQ30005.1"/>
    <property type="molecule type" value="Genomic_DNA"/>
</dbReference>
<evidence type="ECO:0000313" key="6">
    <source>
        <dbReference type="Proteomes" id="UP000239089"/>
    </source>
</evidence>
<reference evidence="5 6" key="1">
    <citation type="journal article" date="2018" name="Arch. Microbiol.">
        <title>New insights into the metabolic potential of the phototrophic purple bacterium Rhodopila globiformis DSM 161(T) from its draft genome sequence and evidence for a vanadium-dependent nitrogenase.</title>
        <authorList>
            <person name="Imhoff J.F."/>
            <person name="Rahn T."/>
            <person name="Kunzel S."/>
            <person name="Neulinger S.C."/>
        </authorList>
    </citation>
    <scope>NUCLEOTIDE SEQUENCE [LARGE SCALE GENOMIC DNA]</scope>
    <source>
        <strain evidence="5 6">DSM 16996</strain>
    </source>
</reference>
<dbReference type="GO" id="GO:0032259">
    <property type="term" value="P:methylation"/>
    <property type="evidence" value="ECO:0007669"/>
    <property type="project" value="UniProtKB-KW"/>
</dbReference>
<comment type="caution">
    <text evidence="5">The sequence shown here is derived from an EMBL/GenBank/DDBJ whole genome shotgun (WGS) entry which is preliminary data.</text>
</comment>
<dbReference type="PANTHER" id="PTHR33841">
    <property type="entry name" value="DNA METHYLTRANSFERASE YEEA-RELATED"/>
    <property type="match status" value="1"/>
</dbReference>
<keyword evidence="6" id="KW-1185">Reference proteome</keyword>
<organism evidence="5 6">
    <name type="scientific">Rhodoblastus sphagnicola</name>
    <dbReference type="NCBI Taxonomy" id="333368"/>
    <lineage>
        <taxon>Bacteria</taxon>
        <taxon>Pseudomonadati</taxon>
        <taxon>Pseudomonadota</taxon>
        <taxon>Alphaproteobacteria</taxon>
        <taxon>Hyphomicrobiales</taxon>
        <taxon>Rhodoblastaceae</taxon>
        <taxon>Rhodoblastus</taxon>
    </lineage>
</organism>
<dbReference type="GO" id="GO:0003677">
    <property type="term" value="F:DNA binding"/>
    <property type="evidence" value="ECO:0007669"/>
    <property type="project" value="InterPro"/>
</dbReference>
<dbReference type="Pfam" id="PF02384">
    <property type="entry name" value="N6_Mtase"/>
    <property type="match status" value="1"/>
</dbReference>
<name>A0A2S6N5V3_9HYPH</name>
<dbReference type="Proteomes" id="UP000239089">
    <property type="component" value="Unassembled WGS sequence"/>
</dbReference>
<evidence type="ECO:0000256" key="1">
    <source>
        <dbReference type="ARBA" id="ARBA00006594"/>
    </source>
</evidence>
<dbReference type="PRINTS" id="PR00507">
    <property type="entry name" value="N12N6MTFRASE"/>
</dbReference>
<sequence>MRRWRRSSARCAKKCRICCAWSAMPSPPTRREAILARSSLAPDPTTIRIELGRESVAFCRAREELARLWRRARLDPALALKRRLWAELLKLVHGREIEGDDLWLQHSYLVIVAKCIALALIRMPEDDPRRLLSGEALAAAGINGAVESDFFDWVTADEAGIALARRIMAHVRRFRLAEVESDVLKILYESLVDRDERHGLGEYYTPDWLAAKVVRHAVDRPLEQRVLDPACGSGAFLFHAVRNFLREADESGMAPARRAKAVCNHVAGIDIHPVAVIIARVTYLLALAPALAAREGGLSIPVSLGDAMQPSIGAFMAGRELTLGAPPPCGWAHVLVGNPPWVAFRHMSADLQKRFKDMARGEGVYVGGKLATQNDLCALFTARAATLYLRPAGRIAFVLPMAVLTRGQFAPLRSGSFHAAKIQWDEAWTMDESVQPLFPVPACVLFGRRCAIAKAPPDRLRAYSGSLPLRDASEEVADARLTVRENAPALDVANFVGGSVYRAHFFNGATLFPRMLCLVEREGLRLGADASALVVVSRRNAQEKQPWKDLADVENKVEAEFLRPVLLGESILPFRLFQTFAGVIPVTQTGELLDAEGAANRGYAGLHGWMRKAETLWRDNQTAAHSFLQQIDYYGKLASQFPVAPLRVVYAKAGNRPAAMMVKDAAAVVDHKLYWSAVARESEALYLCAILNSETARARIEAFQSRGRFGARDFDKVMFNLPIPRFDGKDRLHLALAGTAARAEEIAAGVVLPEGVKFQRARALIRAGLTEAGVAEKIDALVARLLDGG</sequence>
<dbReference type="GO" id="GO:0008170">
    <property type="term" value="F:N-methyltransferase activity"/>
    <property type="evidence" value="ECO:0007669"/>
    <property type="project" value="InterPro"/>
</dbReference>
<comment type="similarity">
    <text evidence="1">Belongs to the N(4)/N(6)-methyltransferase family.</text>
</comment>
<evidence type="ECO:0000256" key="3">
    <source>
        <dbReference type="ARBA" id="ARBA00022679"/>
    </source>
</evidence>
<evidence type="ECO:0000256" key="2">
    <source>
        <dbReference type="ARBA" id="ARBA00022603"/>
    </source>
</evidence>
<dbReference type="InterPro" id="IPR029063">
    <property type="entry name" value="SAM-dependent_MTases_sf"/>
</dbReference>
<keyword evidence="3" id="KW-0808">Transferase</keyword>
<evidence type="ECO:0000259" key="4">
    <source>
        <dbReference type="Pfam" id="PF02384"/>
    </source>
</evidence>
<accession>A0A2S6N5V3</accession>
<dbReference type="InterPro" id="IPR050953">
    <property type="entry name" value="N4_N6_ade-DNA_methylase"/>
</dbReference>